<dbReference type="OrthoDB" id="8068363at2759"/>
<keyword evidence="3" id="KW-0548">Nucleotidyltransferase</keyword>
<dbReference type="Pfam" id="PF08284">
    <property type="entry name" value="RVP_2"/>
    <property type="match status" value="1"/>
</dbReference>
<evidence type="ECO:0000256" key="5">
    <source>
        <dbReference type="ARBA" id="ARBA00022759"/>
    </source>
</evidence>
<evidence type="ECO:0000256" key="7">
    <source>
        <dbReference type="ARBA" id="ARBA00022918"/>
    </source>
</evidence>
<evidence type="ECO:0000256" key="8">
    <source>
        <dbReference type="SAM" id="MobiDB-lite"/>
    </source>
</evidence>
<keyword evidence="6" id="KW-0378">Hydrolase</keyword>
<dbReference type="GeneID" id="109724754"/>
<dbReference type="PANTHER" id="PTHR24559:SF444">
    <property type="entry name" value="REVERSE TRANSCRIPTASE DOMAIN-CONTAINING PROTEIN"/>
    <property type="match status" value="1"/>
</dbReference>
<dbReference type="GO" id="GO:0016787">
    <property type="term" value="F:hydrolase activity"/>
    <property type="evidence" value="ECO:0007669"/>
    <property type="project" value="UniProtKB-KW"/>
</dbReference>
<dbReference type="RefSeq" id="XP_020109276.1">
    <property type="nucleotide sequence ID" value="XM_020253687.1"/>
</dbReference>
<sequence>MEALFEDIYTLEKDKVHLVAHFFEKSAQVWWRRVKENRSLDLPSITWEEFWGLLFMEYFLDSDKRKINEDFHKLMQGSRTVREYERESSHLVNCVPGLIHVDRDRAECFERGLRPEIFKVIHALKLKIFEEVLDRALWVERENAIAREERESFERERDKGKKRAASGSGGQSSSKRAPGSFAKTYGIEISDSSDAWWVYAPEHTFSVKEECAACPVQVGDWIMPADLLVLSLMKSFDIILWIDWLLKYYIVIDCESKVITFREPGQEEVAYRACKSSYFAMTVSASRARKLIHSGCIAYLATVVETQRELPTLGDIPVVREFPDVFPAELPDYQRTGRSMMPFGLTNAPATFMDLMNWVFKPFLDHCVVMFIDDILIYSRSDEEHKEHCGRVIAYTSRKLKSYEKNYPIHDLELAAVIFALKLWRHYLYDERKSVENLAMVITLQPSLWKEMWRFDLEVVAPEVLAMLASLVAQPTLLEKIKD</sequence>
<keyword evidence="4" id="KW-0540">Nuclease</keyword>
<dbReference type="AlphaFoldDB" id="A0A6P5GKT8"/>
<keyword evidence="5" id="KW-0255">Endonuclease</keyword>
<dbReference type="InterPro" id="IPR021109">
    <property type="entry name" value="Peptidase_aspartic_dom_sf"/>
</dbReference>
<dbReference type="InterPro" id="IPR005162">
    <property type="entry name" value="Retrotrans_gag_dom"/>
</dbReference>
<dbReference type="InterPro" id="IPR053134">
    <property type="entry name" value="RNA-dir_DNA_polymerase"/>
</dbReference>
<dbReference type="Pfam" id="PF03732">
    <property type="entry name" value="Retrotrans_gag"/>
    <property type="match status" value="1"/>
</dbReference>
<protein>
    <recommendedName>
        <fullName evidence="1">RNA-directed DNA polymerase</fullName>
        <ecNumber evidence="1">2.7.7.49</ecNumber>
    </recommendedName>
</protein>
<dbReference type="Proteomes" id="UP000515123">
    <property type="component" value="Linkage group 19"/>
</dbReference>
<dbReference type="InterPro" id="IPR043502">
    <property type="entry name" value="DNA/RNA_pol_sf"/>
</dbReference>
<feature type="domain" description="Retrotransposon gag" evidence="9">
    <location>
        <begin position="18"/>
        <end position="114"/>
    </location>
</feature>
<evidence type="ECO:0000256" key="6">
    <source>
        <dbReference type="ARBA" id="ARBA00022801"/>
    </source>
</evidence>
<dbReference type="InterPro" id="IPR043128">
    <property type="entry name" value="Rev_trsase/Diguanyl_cyclase"/>
</dbReference>
<feature type="region of interest" description="Disordered" evidence="8">
    <location>
        <begin position="150"/>
        <end position="179"/>
    </location>
</feature>
<reference evidence="12" key="2">
    <citation type="submission" date="2025-08" db="UniProtKB">
        <authorList>
            <consortium name="RefSeq"/>
        </authorList>
    </citation>
    <scope>IDENTIFICATION</scope>
    <source>
        <tissue evidence="12">Leaf</tissue>
    </source>
</reference>
<reference evidence="11" key="1">
    <citation type="journal article" date="2015" name="Nat. Genet.">
        <title>The pineapple genome and the evolution of CAM photosynthesis.</title>
        <authorList>
            <person name="Ming R."/>
            <person name="VanBuren R."/>
            <person name="Wai C.M."/>
            <person name="Tang H."/>
            <person name="Schatz M.C."/>
            <person name="Bowers J.E."/>
            <person name="Lyons E."/>
            <person name="Wang M.L."/>
            <person name="Chen J."/>
            <person name="Biggers E."/>
            <person name="Zhang J."/>
            <person name="Huang L."/>
            <person name="Zhang L."/>
            <person name="Miao W."/>
            <person name="Zhang J."/>
            <person name="Ye Z."/>
            <person name="Miao C."/>
            <person name="Lin Z."/>
            <person name="Wang H."/>
            <person name="Zhou H."/>
            <person name="Yim W.C."/>
            <person name="Priest H.D."/>
            <person name="Zheng C."/>
            <person name="Woodhouse M."/>
            <person name="Edger P.P."/>
            <person name="Guyot R."/>
            <person name="Guo H.B."/>
            <person name="Guo H."/>
            <person name="Zheng G."/>
            <person name="Singh R."/>
            <person name="Sharma A."/>
            <person name="Min X."/>
            <person name="Zheng Y."/>
            <person name="Lee H."/>
            <person name="Gurtowski J."/>
            <person name="Sedlazeck F.J."/>
            <person name="Harkess A."/>
            <person name="McKain M.R."/>
            <person name="Liao Z."/>
            <person name="Fang J."/>
            <person name="Liu J."/>
            <person name="Zhang X."/>
            <person name="Zhang Q."/>
            <person name="Hu W."/>
            <person name="Qin Y."/>
            <person name="Wang K."/>
            <person name="Chen L.Y."/>
            <person name="Shirley N."/>
            <person name="Lin Y.R."/>
            <person name="Liu L.Y."/>
            <person name="Hernandez A.G."/>
            <person name="Wright C.L."/>
            <person name="Bulone V."/>
            <person name="Tuskan G.A."/>
            <person name="Heath K."/>
            <person name="Zee F."/>
            <person name="Moore P.H."/>
            <person name="Sunkar R."/>
            <person name="Leebens-Mack J.H."/>
            <person name="Mockler T."/>
            <person name="Bennetzen J.L."/>
            <person name="Freeling M."/>
            <person name="Sankoff D."/>
            <person name="Paterson A.H."/>
            <person name="Zhu X."/>
            <person name="Yang X."/>
            <person name="Smith J.A."/>
            <person name="Cushman J.C."/>
            <person name="Paull R.E."/>
            <person name="Yu Q."/>
        </authorList>
    </citation>
    <scope>NUCLEOTIDE SEQUENCE [LARGE SCALE GENOMIC DNA]</scope>
    <source>
        <strain evidence="11">cv. F153</strain>
    </source>
</reference>
<dbReference type="GO" id="GO:0004519">
    <property type="term" value="F:endonuclease activity"/>
    <property type="evidence" value="ECO:0007669"/>
    <property type="project" value="UniProtKB-KW"/>
</dbReference>
<evidence type="ECO:0000256" key="1">
    <source>
        <dbReference type="ARBA" id="ARBA00012493"/>
    </source>
</evidence>
<feature type="compositionally biased region" description="Basic and acidic residues" evidence="8">
    <location>
        <begin position="150"/>
        <end position="159"/>
    </location>
</feature>
<gene>
    <name evidence="12" type="primary">LOC109724754</name>
</gene>
<dbReference type="InterPro" id="IPR041373">
    <property type="entry name" value="RT_RNaseH"/>
</dbReference>
<dbReference type="EC" id="2.7.7.49" evidence="1"/>
<evidence type="ECO:0000256" key="3">
    <source>
        <dbReference type="ARBA" id="ARBA00022695"/>
    </source>
</evidence>
<evidence type="ECO:0000259" key="9">
    <source>
        <dbReference type="Pfam" id="PF03732"/>
    </source>
</evidence>
<organism evidence="11 12">
    <name type="scientific">Ananas comosus</name>
    <name type="common">Pineapple</name>
    <name type="synonym">Ananas ananas</name>
    <dbReference type="NCBI Taxonomy" id="4615"/>
    <lineage>
        <taxon>Eukaryota</taxon>
        <taxon>Viridiplantae</taxon>
        <taxon>Streptophyta</taxon>
        <taxon>Embryophyta</taxon>
        <taxon>Tracheophyta</taxon>
        <taxon>Spermatophyta</taxon>
        <taxon>Magnoliopsida</taxon>
        <taxon>Liliopsida</taxon>
        <taxon>Poales</taxon>
        <taxon>Bromeliaceae</taxon>
        <taxon>Bromelioideae</taxon>
        <taxon>Ananas</taxon>
    </lineage>
</organism>
<evidence type="ECO:0000256" key="2">
    <source>
        <dbReference type="ARBA" id="ARBA00022679"/>
    </source>
</evidence>
<dbReference type="Pfam" id="PF17917">
    <property type="entry name" value="RT_RNaseH"/>
    <property type="match status" value="1"/>
</dbReference>
<accession>A0A6P5GKT8</accession>
<evidence type="ECO:0000259" key="10">
    <source>
        <dbReference type="Pfam" id="PF17917"/>
    </source>
</evidence>
<dbReference type="GO" id="GO:0003964">
    <property type="term" value="F:RNA-directed DNA polymerase activity"/>
    <property type="evidence" value="ECO:0007669"/>
    <property type="project" value="UniProtKB-KW"/>
</dbReference>
<dbReference type="PANTHER" id="PTHR24559">
    <property type="entry name" value="TRANSPOSON TY3-I GAG-POL POLYPROTEIN"/>
    <property type="match status" value="1"/>
</dbReference>
<keyword evidence="11" id="KW-1185">Reference proteome</keyword>
<keyword evidence="2" id="KW-0808">Transferase</keyword>
<name>A0A6P5GKT8_ANACO</name>
<evidence type="ECO:0000313" key="12">
    <source>
        <dbReference type="RefSeq" id="XP_020109276.1"/>
    </source>
</evidence>
<evidence type="ECO:0000313" key="11">
    <source>
        <dbReference type="Proteomes" id="UP000515123"/>
    </source>
</evidence>
<feature type="domain" description="Reverse transcriptase RNase H-like" evidence="10">
    <location>
        <begin position="386"/>
        <end position="432"/>
    </location>
</feature>
<dbReference type="Gene3D" id="2.40.70.10">
    <property type="entry name" value="Acid Proteases"/>
    <property type="match status" value="1"/>
</dbReference>
<dbReference type="Gene3D" id="3.30.70.270">
    <property type="match status" value="1"/>
</dbReference>
<keyword evidence="7" id="KW-0695">RNA-directed DNA polymerase</keyword>
<evidence type="ECO:0000256" key="4">
    <source>
        <dbReference type="ARBA" id="ARBA00022722"/>
    </source>
</evidence>
<proteinExistence type="predicted"/>
<dbReference type="SUPFAM" id="SSF56672">
    <property type="entry name" value="DNA/RNA polymerases"/>
    <property type="match status" value="1"/>
</dbReference>